<dbReference type="AlphaFoldDB" id="A0A7Z2VU16"/>
<dbReference type="InterPro" id="IPR008727">
    <property type="entry name" value="PAAR_motif"/>
</dbReference>
<proteinExistence type="predicted"/>
<dbReference type="Proteomes" id="UP000502415">
    <property type="component" value="Chromosome"/>
</dbReference>
<keyword evidence="2" id="KW-1185">Reference proteome</keyword>
<dbReference type="CDD" id="cd14744">
    <property type="entry name" value="PAAR_CT_2"/>
    <property type="match status" value="1"/>
</dbReference>
<dbReference type="RefSeq" id="WP_169434092.1">
    <property type="nucleotide sequence ID" value="NZ_CP051685.1"/>
</dbReference>
<dbReference type="EMBL" id="CP051685">
    <property type="protein sequence ID" value="QJD99195.1"/>
    <property type="molecule type" value="Genomic_DNA"/>
</dbReference>
<organism evidence="1 2">
    <name type="scientific">Massilia forsythiae</name>
    <dbReference type="NCBI Taxonomy" id="2728020"/>
    <lineage>
        <taxon>Bacteria</taxon>
        <taxon>Pseudomonadati</taxon>
        <taxon>Pseudomonadota</taxon>
        <taxon>Betaproteobacteria</taxon>
        <taxon>Burkholderiales</taxon>
        <taxon>Oxalobacteraceae</taxon>
        <taxon>Telluria group</taxon>
        <taxon>Massilia</taxon>
    </lineage>
</organism>
<dbReference type="Pfam" id="PF05488">
    <property type="entry name" value="PAAR_motif"/>
    <property type="match status" value="1"/>
</dbReference>
<evidence type="ECO:0000313" key="2">
    <source>
        <dbReference type="Proteomes" id="UP000502415"/>
    </source>
</evidence>
<gene>
    <name evidence="1" type="ORF">HH212_03380</name>
</gene>
<reference evidence="1 2" key="1">
    <citation type="submission" date="2020-04" db="EMBL/GenBank/DDBJ databases">
        <title>Genome sequencing of novel species.</title>
        <authorList>
            <person name="Heo J."/>
            <person name="Kim S.-J."/>
            <person name="Kim J.-S."/>
            <person name="Hong S.-B."/>
            <person name="Kwon S.-W."/>
        </authorList>
    </citation>
    <scope>NUCLEOTIDE SEQUENCE [LARGE SCALE GENOMIC DNA]</scope>
    <source>
        <strain evidence="1 2">GN2-R2</strain>
    </source>
</reference>
<dbReference type="KEGG" id="mfy:HH212_03380"/>
<sequence length="88" mass="9070">MRKVIRLGDTTSHGGKVIGTAASNFKVGGIPVACVGDSCTCPISGHNGCKIVSGSPRHHIKGVSIAFEDDVTSCGAKLKSSVENFRTI</sequence>
<protein>
    <submittedName>
        <fullName evidence="1">PAAR domain-containing protein</fullName>
    </submittedName>
</protein>
<dbReference type="Gene3D" id="2.60.200.60">
    <property type="match status" value="1"/>
</dbReference>
<accession>A0A7Z2VU16</accession>
<name>A0A7Z2VU16_9BURK</name>
<evidence type="ECO:0000313" key="1">
    <source>
        <dbReference type="EMBL" id="QJD99195.1"/>
    </source>
</evidence>